<dbReference type="GO" id="GO:0008939">
    <property type="term" value="F:nicotinate-nucleotide-dimethylbenzimidazole phosphoribosyltransferase activity"/>
    <property type="evidence" value="ECO:0007669"/>
    <property type="project" value="UniProtKB-UniRule"/>
</dbReference>
<accession>A0A7G9FM10</accession>
<dbReference type="Gene3D" id="1.10.1610.10">
    <property type="match status" value="1"/>
</dbReference>
<dbReference type="EC" id="2.4.2.21" evidence="4 10"/>
<evidence type="ECO:0000256" key="10">
    <source>
        <dbReference type="NCBIfam" id="TIGR03160"/>
    </source>
</evidence>
<dbReference type="Pfam" id="PF02277">
    <property type="entry name" value="DBI_PRT"/>
    <property type="match status" value="1"/>
</dbReference>
<dbReference type="UniPathway" id="UPA00061">
    <property type="reaction ID" value="UER00516"/>
</dbReference>
<dbReference type="AlphaFoldDB" id="A0A7G9FM10"/>
<evidence type="ECO:0000256" key="4">
    <source>
        <dbReference type="ARBA" id="ARBA00011991"/>
    </source>
</evidence>
<dbReference type="CDD" id="cd02439">
    <property type="entry name" value="DMB-PRT_CobT"/>
    <property type="match status" value="1"/>
</dbReference>
<dbReference type="KEGG" id="wcp:H9Q76_12910"/>
<proteinExistence type="inferred from homology"/>
<comment type="pathway">
    <text evidence="2">Nucleoside biosynthesis; alpha-ribazole biosynthesis; alpha-ribazole from 5,6-dimethylbenzimidazole: step 1/2.</text>
</comment>
<dbReference type="RefSeq" id="WP_249321282.1">
    <property type="nucleotide sequence ID" value="NZ_CP060632.1"/>
</dbReference>
<evidence type="ECO:0000256" key="1">
    <source>
        <dbReference type="ARBA" id="ARBA00002197"/>
    </source>
</evidence>
<keyword evidence="6" id="KW-0169">Cobalamin biosynthesis</keyword>
<dbReference type="InterPro" id="IPR017846">
    <property type="entry name" value="Nict_dMeBzImd_PRibTrfase_bact"/>
</dbReference>
<evidence type="ECO:0000313" key="11">
    <source>
        <dbReference type="EMBL" id="QNL99591.1"/>
    </source>
</evidence>
<dbReference type="InterPro" id="IPR036087">
    <property type="entry name" value="Nict_dMeBzImd_PRibTrfase_sf"/>
</dbReference>
<evidence type="ECO:0000313" key="12">
    <source>
        <dbReference type="Proteomes" id="UP000515819"/>
    </source>
</evidence>
<dbReference type="NCBIfam" id="NF000996">
    <property type="entry name" value="PRK00105.1"/>
    <property type="match status" value="1"/>
</dbReference>
<dbReference type="GO" id="GO:0009236">
    <property type="term" value="P:cobalamin biosynthetic process"/>
    <property type="evidence" value="ECO:0007669"/>
    <property type="project" value="UniProtKB-UniRule"/>
</dbReference>
<name>A0A7G9FM10_9FIRM</name>
<dbReference type="PANTHER" id="PTHR43463:SF1">
    <property type="entry name" value="NICOTINATE-NUCLEOTIDE--DIMETHYLBENZIMIDAZOLE PHOSPHORIBOSYLTRANSFERASE"/>
    <property type="match status" value="1"/>
</dbReference>
<dbReference type="Gene3D" id="3.40.50.10210">
    <property type="match status" value="1"/>
</dbReference>
<dbReference type="NCBIfam" id="TIGR03160">
    <property type="entry name" value="cobT_DBIPRT"/>
    <property type="match status" value="1"/>
</dbReference>
<evidence type="ECO:0000256" key="7">
    <source>
        <dbReference type="ARBA" id="ARBA00022676"/>
    </source>
</evidence>
<evidence type="ECO:0000256" key="3">
    <source>
        <dbReference type="ARBA" id="ARBA00007110"/>
    </source>
</evidence>
<comment type="function">
    <text evidence="1">Catalyzes the synthesis of alpha-ribazole-5'-phosphate from nicotinate mononucleotide (NAMN) and 5,6-dimethylbenzimidazole (DMB).</text>
</comment>
<comment type="catalytic activity">
    <reaction evidence="9">
        <text>5,6-dimethylbenzimidazole + nicotinate beta-D-ribonucleotide = alpha-ribazole 5'-phosphate + nicotinate + H(+)</text>
        <dbReference type="Rhea" id="RHEA:11196"/>
        <dbReference type="ChEBI" id="CHEBI:15378"/>
        <dbReference type="ChEBI" id="CHEBI:15890"/>
        <dbReference type="ChEBI" id="CHEBI:32544"/>
        <dbReference type="ChEBI" id="CHEBI:57502"/>
        <dbReference type="ChEBI" id="CHEBI:57918"/>
        <dbReference type="EC" id="2.4.2.21"/>
    </reaction>
</comment>
<reference evidence="11 12" key="1">
    <citation type="submission" date="2020-08" db="EMBL/GenBank/DDBJ databases">
        <authorList>
            <person name="Liu C."/>
            <person name="Sun Q."/>
        </authorList>
    </citation>
    <scope>NUCLEOTIDE SEQUENCE [LARGE SCALE GENOMIC DNA]</scope>
    <source>
        <strain evidence="11 12">NSJ-4</strain>
    </source>
</reference>
<keyword evidence="12" id="KW-1185">Reference proteome</keyword>
<keyword evidence="8 11" id="KW-0808">Transferase</keyword>
<dbReference type="Proteomes" id="UP000515819">
    <property type="component" value="Chromosome"/>
</dbReference>
<organism evidence="11 12">
    <name type="scientific">Wujia chipingensis</name>
    <dbReference type="NCBI Taxonomy" id="2763670"/>
    <lineage>
        <taxon>Bacteria</taxon>
        <taxon>Bacillati</taxon>
        <taxon>Bacillota</taxon>
        <taxon>Clostridia</taxon>
        <taxon>Lachnospirales</taxon>
        <taxon>Lachnospiraceae</taxon>
        <taxon>Wujia</taxon>
    </lineage>
</organism>
<evidence type="ECO:0000256" key="5">
    <source>
        <dbReference type="ARBA" id="ARBA00015486"/>
    </source>
</evidence>
<evidence type="ECO:0000256" key="9">
    <source>
        <dbReference type="ARBA" id="ARBA00047340"/>
    </source>
</evidence>
<dbReference type="PANTHER" id="PTHR43463">
    <property type="entry name" value="NICOTINATE-NUCLEOTIDE--DIMETHYLBENZIMIDAZOLE PHOSPHORIBOSYLTRANSFERASE"/>
    <property type="match status" value="1"/>
</dbReference>
<protein>
    <recommendedName>
        <fullName evidence="5 10">Nicotinate-nucleotide--dimethylbenzimidazole phosphoribosyltransferase</fullName>
        <ecNumber evidence="4 10">2.4.2.21</ecNumber>
    </recommendedName>
</protein>
<dbReference type="EMBL" id="CP060632">
    <property type="protein sequence ID" value="QNL99591.1"/>
    <property type="molecule type" value="Genomic_DNA"/>
</dbReference>
<sequence>MNETQQKIYTQAKGKWDAIAKPIDSLGVFEDMVARLCAIAGTVNPGDYKRRALLTLCADHGVVAEGVTQTDASVTKVVAENIAHGCSGVNYMAQMAGVDVYAVDIGMRGEAYPDATFGMGHMINRKVQAGTGNLAKEPAMSMEICDRAIEAGKELVRECKEKGYEILAVGEMGIGNTTPTSALLAALLDLPADTVTGRGAGLNNAGLARKVQVITQALARVQGTTDAKQLLAELGGLEIAGMVGVFLGARQYQIPVVLDGAITCVAALVAMRMEPEVVDYLLASHASEEASGRLALNALGLPAVIHGKLCLGEGSGAMMLFPLLDMTLSIYKNMGTFDDLSIEAYSRDGKPEE</sequence>
<evidence type="ECO:0000256" key="2">
    <source>
        <dbReference type="ARBA" id="ARBA00005049"/>
    </source>
</evidence>
<dbReference type="InterPro" id="IPR003200">
    <property type="entry name" value="Nict_dMeBzImd_PRibTrfase"/>
</dbReference>
<keyword evidence="7 11" id="KW-0328">Glycosyltransferase</keyword>
<dbReference type="InterPro" id="IPR023195">
    <property type="entry name" value="Nict_dMeBzImd_PRibTrfase_N"/>
</dbReference>
<dbReference type="SUPFAM" id="SSF52733">
    <property type="entry name" value="Nicotinate mononucleotide:5,6-dimethylbenzimidazole phosphoribosyltransferase (CobT)"/>
    <property type="match status" value="1"/>
</dbReference>
<evidence type="ECO:0000256" key="6">
    <source>
        <dbReference type="ARBA" id="ARBA00022573"/>
    </source>
</evidence>
<comment type="similarity">
    <text evidence="3">Belongs to the CobT family.</text>
</comment>
<evidence type="ECO:0000256" key="8">
    <source>
        <dbReference type="ARBA" id="ARBA00022679"/>
    </source>
</evidence>
<gene>
    <name evidence="11" type="primary">cobT</name>
    <name evidence="11" type="ORF">H9Q76_12910</name>
</gene>